<dbReference type="Pfam" id="PF12679">
    <property type="entry name" value="ABC2_membrane_2"/>
    <property type="match status" value="1"/>
</dbReference>
<feature type="transmembrane region" description="Helical" evidence="1">
    <location>
        <begin position="190"/>
        <end position="207"/>
    </location>
</feature>
<sequence length="266" mass="29606">MISFPLLKREIKANYKLLLIFMGVLTMYVSMIVYMFDPKIGETLQAFEESMPGVMAAFGMSNMGTTLTEFLTSYLFGFLLLIFPMIFEIILSNKLIARYVDRGSMAYILASPNSRKKIAFTQGLFLIKSIAILLTYTMIVGIVTSEIAFPGSLDIPKYILLHVGLLCLHIAISGLGFLTSCLFNDTKFSYAISAGVPIGFYLIQMLANMGGHLENLKYITIFTLFDTDKLIAGDANGIFMILILLVSGLILYAAGIWQFNKRDLPL</sequence>
<dbReference type="STRING" id="573061.Clocel_0470"/>
<dbReference type="RefSeq" id="WP_010074985.1">
    <property type="nucleotide sequence ID" value="NC_014393.1"/>
</dbReference>
<keyword evidence="1" id="KW-1133">Transmembrane helix</keyword>
<feature type="transmembrane region" description="Helical" evidence="1">
    <location>
        <begin position="159"/>
        <end position="183"/>
    </location>
</feature>
<evidence type="ECO:0000313" key="3">
    <source>
        <dbReference type="Proteomes" id="UP000002730"/>
    </source>
</evidence>
<dbReference type="AlphaFoldDB" id="D9SQH9"/>
<feature type="transmembrane region" description="Helical" evidence="1">
    <location>
        <begin position="237"/>
        <end position="257"/>
    </location>
</feature>
<name>D9SQH9_CLOC7</name>
<dbReference type="HOGENOM" id="CLU_064090_1_1_9"/>
<protein>
    <recommendedName>
        <fullName evidence="4">ABC-2 type transport system permease protein</fullName>
    </recommendedName>
</protein>
<accession>D9SQH9</accession>
<evidence type="ECO:0000313" key="2">
    <source>
        <dbReference type="EMBL" id="ADL50246.1"/>
    </source>
</evidence>
<dbReference type="GO" id="GO:0005886">
    <property type="term" value="C:plasma membrane"/>
    <property type="evidence" value="ECO:0007669"/>
    <property type="project" value="UniProtKB-SubCell"/>
</dbReference>
<organism evidence="2 3">
    <name type="scientific">Clostridium cellulovorans (strain ATCC 35296 / DSM 3052 / OCM 3 / 743B)</name>
    <dbReference type="NCBI Taxonomy" id="573061"/>
    <lineage>
        <taxon>Bacteria</taxon>
        <taxon>Bacillati</taxon>
        <taxon>Bacillota</taxon>
        <taxon>Clostridia</taxon>
        <taxon>Eubacteriales</taxon>
        <taxon>Clostridiaceae</taxon>
        <taxon>Clostridium</taxon>
    </lineage>
</organism>
<dbReference type="KEGG" id="ccb:Clocel_0470"/>
<keyword evidence="1" id="KW-0472">Membrane</keyword>
<dbReference type="PANTHER" id="PTHR37305">
    <property type="entry name" value="INTEGRAL MEMBRANE PROTEIN-RELATED"/>
    <property type="match status" value="1"/>
</dbReference>
<dbReference type="PANTHER" id="PTHR37305:SF2">
    <property type="entry name" value="BACITRACIN TRANSPORT PERMEASE PROTEIN BCRB"/>
    <property type="match status" value="1"/>
</dbReference>
<dbReference type="EMBL" id="CP002160">
    <property type="protein sequence ID" value="ADL50246.1"/>
    <property type="molecule type" value="Genomic_DNA"/>
</dbReference>
<proteinExistence type="predicted"/>
<evidence type="ECO:0008006" key="4">
    <source>
        <dbReference type="Google" id="ProtNLM"/>
    </source>
</evidence>
<keyword evidence="3" id="KW-1185">Reference proteome</keyword>
<reference evidence="2 3" key="1">
    <citation type="submission" date="2010-08" db="EMBL/GenBank/DDBJ databases">
        <title>Complete sequence of Clostridium cellulovorans 743B.</title>
        <authorList>
            <consortium name="US DOE Joint Genome Institute"/>
            <person name="Lucas S."/>
            <person name="Copeland A."/>
            <person name="Lapidus A."/>
            <person name="Cheng J.-F."/>
            <person name="Bruce D."/>
            <person name="Goodwin L."/>
            <person name="Pitluck S."/>
            <person name="Chertkov O."/>
            <person name="Detter J.C."/>
            <person name="Han C."/>
            <person name="Tapia R."/>
            <person name="Land M."/>
            <person name="Hauser L."/>
            <person name="Chang Y.-J."/>
            <person name="Jeffries C."/>
            <person name="Kyrpides N."/>
            <person name="Ivanova N."/>
            <person name="Mikhailova N."/>
            <person name="Hemme C.L."/>
            <person name="Woyke T."/>
        </authorList>
    </citation>
    <scope>NUCLEOTIDE SEQUENCE [LARGE SCALE GENOMIC DNA]</scope>
    <source>
        <strain evidence="3">ATCC 35296 / DSM 3052 / OCM 3 / 743B</strain>
    </source>
</reference>
<keyword evidence="1" id="KW-0812">Transmembrane</keyword>
<dbReference type="OrthoDB" id="66636at2"/>
<dbReference type="eggNOG" id="COG1277">
    <property type="taxonomic scope" value="Bacteria"/>
</dbReference>
<dbReference type="GO" id="GO:0140359">
    <property type="term" value="F:ABC-type transporter activity"/>
    <property type="evidence" value="ECO:0007669"/>
    <property type="project" value="InterPro"/>
</dbReference>
<feature type="transmembrane region" description="Helical" evidence="1">
    <location>
        <begin position="118"/>
        <end position="139"/>
    </location>
</feature>
<dbReference type="Proteomes" id="UP000002730">
    <property type="component" value="Chromosome"/>
</dbReference>
<feature type="transmembrane region" description="Helical" evidence="1">
    <location>
        <begin position="74"/>
        <end position="97"/>
    </location>
</feature>
<feature type="transmembrane region" description="Helical" evidence="1">
    <location>
        <begin position="17"/>
        <end position="36"/>
    </location>
</feature>
<gene>
    <name evidence="2" type="ordered locus">Clocel_0470</name>
</gene>
<evidence type="ECO:0000256" key="1">
    <source>
        <dbReference type="SAM" id="Phobius"/>
    </source>
</evidence>